<proteinExistence type="predicted"/>
<name>A0A391P1M8_9EUKA</name>
<evidence type="ECO:0000313" key="2">
    <source>
        <dbReference type="EMBL" id="GCA64233.1"/>
    </source>
</evidence>
<dbReference type="Proteomes" id="UP000265618">
    <property type="component" value="Unassembled WGS sequence"/>
</dbReference>
<sequence>MFRDLSFQVERLRAIKAGWDEDWERDREAGGERGTDTDVETGPNLELPSCGNAYLRSIIGVLSGDLAVDALDPPGEGVVFVSCGTDDE</sequence>
<evidence type="ECO:0000313" key="3">
    <source>
        <dbReference type="Proteomes" id="UP000265618"/>
    </source>
</evidence>
<accession>A0A391P1M8</accession>
<feature type="non-terminal residue" evidence="2">
    <location>
        <position position="1"/>
    </location>
</feature>
<dbReference type="EMBL" id="BDIP01006617">
    <property type="protein sequence ID" value="GCA64233.1"/>
    <property type="molecule type" value="Genomic_DNA"/>
</dbReference>
<evidence type="ECO:0000256" key="1">
    <source>
        <dbReference type="SAM" id="MobiDB-lite"/>
    </source>
</evidence>
<organism evidence="2 3">
    <name type="scientific">Kipferlia bialata</name>
    <dbReference type="NCBI Taxonomy" id="797122"/>
    <lineage>
        <taxon>Eukaryota</taxon>
        <taxon>Metamonada</taxon>
        <taxon>Carpediemonas-like organisms</taxon>
        <taxon>Kipferlia</taxon>
    </lineage>
</organism>
<keyword evidence="3" id="KW-1185">Reference proteome</keyword>
<dbReference type="AlphaFoldDB" id="A0A391P1M8"/>
<feature type="region of interest" description="Disordered" evidence="1">
    <location>
        <begin position="23"/>
        <end position="45"/>
    </location>
</feature>
<comment type="caution">
    <text evidence="2">The sequence shown here is derived from an EMBL/GenBank/DDBJ whole genome shotgun (WGS) entry which is preliminary data.</text>
</comment>
<feature type="compositionally biased region" description="Basic and acidic residues" evidence="1">
    <location>
        <begin position="24"/>
        <end position="36"/>
    </location>
</feature>
<protein>
    <submittedName>
        <fullName evidence="2">Uncharacterized protein</fullName>
    </submittedName>
</protein>
<reference evidence="2 3" key="1">
    <citation type="journal article" date="2018" name="PLoS ONE">
        <title>The draft genome of Kipferlia bialata reveals reductive genome evolution in fornicate parasites.</title>
        <authorList>
            <person name="Tanifuji G."/>
            <person name="Takabayashi S."/>
            <person name="Kume K."/>
            <person name="Takagi M."/>
            <person name="Nakayama T."/>
            <person name="Kamikawa R."/>
            <person name="Inagaki Y."/>
            <person name="Hashimoto T."/>
        </authorList>
    </citation>
    <scope>NUCLEOTIDE SEQUENCE [LARGE SCALE GENOMIC DNA]</scope>
    <source>
        <strain evidence="2">NY0173</strain>
    </source>
</reference>
<gene>
    <name evidence="2" type="ORF">KIPB_013666</name>
</gene>